<dbReference type="InterPro" id="IPR050832">
    <property type="entry name" value="Bact_Acetyltransf"/>
</dbReference>
<feature type="domain" description="N-acetyltransferase" evidence="3">
    <location>
        <begin position="2"/>
        <end position="156"/>
    </location>
</feature>
<dbReference type="Gene3D" id="3.40.630.30">
    <property type="match status" value="1"/>
</dbReference>
<evidence type="ECO:0000313" key="5">
    <source>
        <dbReference type="Proteomes" id="UP001059859"/>
    </source>
</evidence>
<protein>
    <submittedName>
        <fullName evidence="4">GNAT family N-acetyltransferase</fullName>
    </submittedName>
</protein>
<dbReference type="CDD" id="cd04301">
    <property type="entry name" value="NAT_SF"/>
    <property type="match status" value="1"/>
</dbReference>
<evidence type="ECO:0000256" key="2">
    <source>
        <dbReference type="ARBA" id="ARBA00023315"/>
    </source>
</evidence>
<dbReference type="PROSITE" id="PS51186">
    <property type="entry name" value="GNAT"/>
    <property type="match status" value="1"/>
</dbReference>
<evidence type="ECO:0000256" key="1">
    <source>
        <dbReference type="ARBA" id="ARBA00022679"/>
    </source>
</evidence>
<sequence length="162" mass="17156">MSELPSLRRRCGSDVDTVISWIPDEAALLMFTGPRMAWPPTRGQFEELAAVPGLTAWVMDAAPGSGQVLGHAELCLRGGHAHIARVIVDPLLRGRGLSQQLMRLVLERARAGGAGTAGLRVTKGNTVALRAYRRLGFGIDPRGETADALVLGLDLGQPAAKA</sequence>
<dbReference type="SUPFAM" id="SSF55729">
    <property type="entry name" value="Acyl-CoA N-acyltransferases (Nat)"/>
    <property type="match status" value="1"/>
</dbReference>
<keyword evidence="2" id="KW-0012">Acyltransferase</keyword>
<dbReference type="RefSeq" id="WP_260653445.1">
    <property type="nucleotide sequence ID" value="NZ_CP104275.1"/>
</dbReference>
<dbReference type="Pfam" id="PF00583">
    <property type="entry name" value="Acetyltransf_1"/>
    <property type="match status" value="1"/>
</dbReference>
<evidence type="ECO:0000313" key="4">
    <source>
        <dbReference type="EMBL" id="UWX98352.1"/>
    </source>
</evidence>
<dbReference type="InterPro" id="IPR000182">
    <property type="entry name" value="GNAT_dom"/>
</dbReference>
<dbReference type="Proteomes" id="UP001059859">
    <property type="component" value="Chromosome"/>
</dbReference>
<dbReference type="InterPro" id="IPR016181">
    <property type="entry name" value="Acyl_CoA_acyltransferase"/>
</dbReference>
<dbReference type="PANTHER" id="PTHR43877">
    <property type="entry name" value="AMINOALKYLPHOSPHONATE N-ACETYLTRANSFERASE-RELATED-RELATED"/>
    <property type="match status" value="1"/>
</dbReference>
<dbReference type="EMBL" id="CP104275">
    <property type="protein sequence ID" value="UWX98352.1"/>
    <property type="molecule type" value="Genomic_DNA"/>
</dbReference>
<proteinExistence type="predicted"/>
<reference evidence="4" key="1">
    <citation type="submission" date="2022-09" db="EMBL/GenBank/DDBJ databases">
        <title>Novel species in genus Arthrobacter.</title>
        <authorList>
            <person name="Liu Y."/>
        </authorList>
    </citation>
    <scope>NUCLEOTIDE SEQUENCE</scope>
    <source>
        <strain evidence="4">Zg-Y815</strain>
    </source>
</reference>
<gene>
    <name evidence="4" type="ORF">N2K95_06795</name>
</gene>
<accession>A0ABY5YTB0</accession>
<keyword evidence="1" id="KW-0808">Transferase</keyword>
<evidence type="ECO:0000259" key="3">
    <source>
        <dbReference type="PROSITE" id="PS51186"/>
    </source>
</evidence>
<name>A0ABY5YTB0_9MICC</name>
<keyword evidence="5" id="KW-1185">Reference proteome</keyword>
<organism evidence="4 5">
    <name type="scientific">Arthrobacter zhaoxinii</name>
    <dbReference type="NCBI Taxonomy" id="2964616"/>
    <lineage>
        <taxon>Bacteria</taxon>
        <taxon>Bacillati</taxon>
        <taxon>Actinomycetota</taxon>
        <taxon>Actinomycetes</taxon>
        <taxon>Micrococcales</taxon>
        <taxon>Micrococcaceae</taxon>
        <taxon>Arthrobacter</taxon>
    </lineage>
</organism>